<dbReference type="SUPFAM" id="SSF55781">
    <property type="entry name" value="GAF domain-like"/>
    <property type="match status" value="1"/>
</dbReference>
<dbReference type="Pfam" id="PF01614">
    <property type="entry name" value="IclR_C"/>
    <property type="match status" value="1"/>
</dbReference>
<dbReference type="Pfam" id="PF09339">
    <property type="entry name" value="HTH_IclR"/>
    <property type="match status" value="1"/>
</dbReference>
<evidence type="ECO:0000256" key="1">
    <source>
        <dbReference type="ARBA" id="ARBA00023015"/>
    </source>
</evidence>
<dbReference type="InterPro" id="IPR014757">
    <property type="entry name" value="Tscrpt_reg_IclR_C"/>
</dbReference>
<dbReference type="PROSITE" id="PS51078">
    <property type="entry name" value="ICLR_ED"/>
    <property type="match status" value="1"/>
</dbReference>
<keyword evidence="6" id="KW-1185">Reference proteome</keyword>
<dbReference type="InterPro" id="IPR050707">
    <property type="entry name" value="HTH_MetabolicPath_Reg"/>
</dbReference>
<sequence length="245" mass="26081">MATIRVLANARQLIDALAEHGPLSPAEAAKLLEIPRPTVYRLAEALAAVDLVEPLPDSRLALSHRWLRLAESARLGLTEWEGAGEILDRLAESTRQTAFLSVPRRTGAVCVAWAQGYDVGILLLRPGRSLPYHAGAAGRVLLALAHPNPDEFLEGAPFESFTAETMTEAASLSRDLDEIRARGYSVSDEDVTVGVGAVGMPVRDASGQVIAALSLSGFAGEIAAKRDEYVAATFEAVAELEVLNS</sequence>
<dbReference type="SUPFAM" id="SSF46785">
    <property type="entry name" value="Winged helix' DNA-binding domain"/>
    <property type="match status" value="1"/>
</dbReference>
<dbReference type="PANTHER" id="PTHR30136">
    <property type="entry name" value="HELIX-TURN-HELIX TRANSCRIPTIONAL REGULATOR, ICLR FAMILY"/>
    <property type="match status" value="1"/>
</dbReference>
<accession>A0ABW5UWR6</accession>
<dbReference type="InterPro" id="IPR036390">
    <property type="entry name" value="WH_DNA-bd_sf"/>
</dbReference>
<dbReference type="InterPro" id="IPR005471">
    <property type="entry name" value="Tscrpt_reg_IclR_N"/>
</dbReference>
<dbReference type="SMART" id="SM00346">
    <property type="entry name" value="HTH_ICLR"/>
    <property type="match status" value="1"/>
</dbReference>
<evidence type="ECO:0000256" key="3">
    <source>
        <dbReference type="ARBA" id="ARBA00023163"/>
    </source>
</evidence>
<dbReference type="InterPro" id="IPR029016">
    <property type="entry name" value="GAF-like_dom_sf"/>
</dbReference>
<keyword evidence="2" id="KW-0238">DNA-binding</keyword>
<dbReference type="Gene3D" id="3.30.450.40">
    <property type="match status" value="1"/>
</dbReference>
<dbReference type="PANTHER" id="PTHR30136:SF35">
    <property type="entry name" value="HTH-TYPE TRANSCRIPTIONAL REGULATOR RV1719"/>
    <property type="match status" value="1"/>
</dbReference>
<dbReference type="InterPro" id="IPR036388">
    <property type="entry name" value="WH-like_DNA-bd_sf"/>
</dbReference>
<reference evidence="6" key="1">
    <citation type="journal article" date="2019" name="Int. J. Syst. Evol. Microbiol.">
        <title>The Global Catalogue of Microorganisms (GCM) 10K type strain sequencing project: providing services to taxonomists for standard genome sequencing and annotation.</title>
        <authorList>
            <consortium name="The Broad Institute Genomics Platform"/>
            <consortium name="The Broad Institute Genome Sequencing Center for Infectious Disease"/>
            <person name="Wu L."/>
            <person name="Ma J."/>
        </authorList>
    </citation>
    <scope>NUCLEOTIDE SEQUENCE [LARGE SCALE GENOMIC DNA]</scope>
    <source>
        <strain evidence="6">TISTR 1514</strain>
    </source>
</reference>
<protein>
    <submittedName>
        <fullName evidence="5">IclR family transcriptional regulator</fullName>
    </submittedName>
</protein>
<dbReference type="EMBL" id="JBHUNE010000006">
    <property type="protein sequence ID" value="MFD2758132.1"/>
    <property type="molecule type" value="Genomic_DNA"/>
</dbReference>
<dbReference type="Gene3D" id="1.10.10.10">
    <property type="entry name" value="Winged helix-like DNA-binding domain superfamily/Winged helix DNA-binding domain"/>
    <property type="match status" value="1"/>
</dbReference>
<evidence type="ECO:0000313" key="6">
    <source>
        <dbReference type="Proteomes" id="UP001597492"/>
    </source>
</evidence>
<evidence type="ECO:0000256" key="2">
    <source>
        <dbReference type="ARBA" id="ARBA00023125"/>
    </source>
</evidence>
<evidence type="ECO:0000313" key="5">
    <source>
        <dbReference type="EMBL" id="MFD2758132.1"/>
    </source>
</evidence>
<name>A0ABW5UWR6_9MICO</name>
<keyword evidence="3" id="KW-0804">Transcription</keyword>
<comment type="caution">
    <text evidence="5">The sequence shown here is derived from an EMBL/GenBank/DDBJ whole genome shotgun (WGS) entry which is preliminary data.</text>
</comment>
<evidence type="ECO:0000259" key="4">
    <source>
        <dbReference type="PROSITE" id="PS51078"/>
    </source>
</evidence>
<dbReference type="RefSeq" id="WP_019618584.1">
    <property type="nucleotide sequence ID" value="NZ_JBHUNE010000006.1"/>
</dbReference>
<feature type="domain" description="IclR-ED" evidence="4">
    <location>
        <begin position="65"/>
        <end position="245"/>
    </location>
</feature>
<dbReference type="Proteomes" id="UP001597492">
    <property type="component" value="Unassembled WGS sequence"/>
</dbReference>
<organism evidence="5 6">
    <name type="scientific">Gulosibacter faecalis</name>
    <dbReference type="NCBI Taxonomy" id="272240"/>
    <lineage>
        <taxon>Bacteria</taxon>
        <taxon>Bacillati</taxon>
        <taxon>Actinomycetota</taxon>
        <taxon>Actinomycetes</taxon>
        <taxon>Micrococcales</taxon>
        <taxon>Microbacteriaceae</taxon>
        <taxon>Gulosibacter</taxon>
    </lineage>
</organism>
<gene>
    <name evidence="5" type="ORF">ACFSW7_07050</name>
</gene>
<proteinExistence type="predicted"/>
<keyword evidence="1" id="KW-0805">Transcription regulation</keyword>